<keyword evidence="2 5" id="KW-0812">Transmembrane</keyword>
<feature type="transmembrane region" description="Helical" evidence="5">
    <location>
        <begin position="20"/>
        <end position="44"/>
    </location>
</feature>
<accession>A0A4R0U7F6</accession>
<evidence type="ECO:0000256" key="5">
    <source>
        <dbReference type="SAM" id="Phobius"/>
    </source>
</evidence>
<gene>
    <name evidence="6" type="ORF">MCC10070_1224</name>
    <name evidence="7" type="ORF">MCC10083_1223</name>
</gene>
<proteinExistence type="predicted"/>
<evidence type="ECO:0000313" key="9">
    <source>
        <dbReference type="Proteomes" id="UP000291814"/>
    </source>
</evidence>
<sequence length="146" mass="15631">MFLKPLWVTTQAIVTTAGGIAGYLFGGIDGLIIALVAFVTADYLTGVMAAISEKRLSSAIGFKGIFRKIIIFTLVGLANVLDVHVLGDTGVLRTATIFFYISNEGISLLENATRLGLPVPARIREALDLIGHKHHPTNPTLEGENQ</sequence>
<dbReference type="AlphaFoldDB" id="A0A4R0U7F6"/>
<evidence type="ECO:0008006" key="10">
    <source>
        <dbReference type="Google" id="ProtNLM"/>
    </source>
</evidence>
<dbReference type="NCBIfam" id="TIGR01593">
    <property type="entry name" value="holin_tox_secr"/>
    <property type="match status" value="1"/>
</dbReference>
<name>A0A4R0U7F6_BIFLL</name>
<evidence type="ECO:0000256" key="2">
    <source>
        <dbReference type="ARBA" id="ARBA00022692"/>
    </source>
</evidence>
<comment type="caution">
    <text evidence="6">The sequence shown here is derived from an EMBL/GenBank/DDBJ whole genome shotgun (WGS) entry which is preliminary data.</text>
</comment>
<organism evidence="6 9">
    <name type="scientific">Bifidobacterium longum subsp. longum</name>
    <dbReference type="NCBI Taxonomy" id="1679"/>
    <lineage>
        <taxon>Bacteria</taxon>
        <taxon>Bacillati</taxon>
        <taxon>Actinomycetota</taxon>
        <taxon>Actinomycetes</taxon>
        <taxon>Bifidobacteriales</taxon>
        <taxon>Bifidobacteriaceae</taxon>
        <taxon>Bifidobacterium</taxon>
    </lineage>
</organism>
<evidence type="ECO:0000313" key="8">
    <source>
        <dbReference type="Proteomes" id="UP000291226"/>
    </source>
</evidence>
<reference evidence="6" key="2">
    <citation type="submission" date="2019-02" db="EMBL/GenBank/DDBJ databases">
        <authorList>
            <person name="Odamaki T."/>
        </authorList>
    </citation>
    <scope>NUCLEOTIDE SEQUENCE</scope>
    <source>
        <strain evidence="6">MCC10070</strain>
        <strain evidence="7">MCC10083</strain>
    </source>
</reference>
<dbReference type="EMBL" id="SHRR01000018">
    <property type="protein sequence ID" value="TCE85560.1"/>
    <property type="molecule type" value="Genomic_DNA"/>
</dbReference>
<dbReference type="GO" id="GO:0016020">
    <property type="term" value="C:membrane"/>
    <property type="evidence" value="ECO:0007669"/>
    <property type="project" value="UniProtKB-SubCell"/>
</dbReference>
<dbReference type="Pfam" id="PF05105">
    <property type="entry name" value="Phage_holin_4_1"/>
    <property type="match status" value="1"/>
</dbReference>
<feature type="transmembrane region" description="Helical" evidence="5">
    <location>
        <begin position="65"/>
        <end position="87"/>
    </location>
</feature>
<protein>
    <recommendedName>
        <fullName evidence="10">Holin</fullName>
    </recommendedName>
</protein>
<evidence type="ECO:0000256" key="4">
    <source>
        <dbReference type="ARBA" id="ARBA00023136"/>
    </source>
</evidence>
<reference evidence="8 9" key="1">
    <citation type="journal article" date="2018" name="Sci. Rep.">
        <title>Genomic diversity and distribution of Bifidobacterium longum subsp. longum across the human lifespan.</title>
        <authorList>
            <person name="Odamaki T."/>
            <person name="Bottacini F."/>
            <person name="Kato K."/>
            <person name="Mitsuyama E."/>
            <person name="Yoshida K."/>
            <person name="Horigome A."/>
            <person name="Xiao J.Z."/>
            <person name="van Sinderen D."/>
        </authorList>
    </citation>
    <scope>NUCLEOTIDE SEQUENCE [LARGE SCALE GENOMIC DNA]</scope>
    <source>
        <strain evidence="6 9">MCC10070</strain>
        <strain evidence="7 8">MCC10083</strain>
    </source>
</reference>
<dbReference type="RefSeq" id="WP_033500979.1">
    <property type="nucleotide sequence ID" value="NZ_BCYH01000017.1"/>
</dbReference>
<dbReference type="InterPro" id="IPR006480">
    <property type="entry name" value="Phage_holin_4_1"/>
</dbReference>
<keyword evidence="4 5" id="KW-0472">Membrane</keyword>
<evidence type="ECO:0000313" key="7">
    <source>
        <dbReference type="EMBL" id="TCF09623.1"/>
    </source>
</evidence>
<evidence type="ECO:0000256" key="1">
    <source>
        <dbReference type="ARBA" id="ARBA00004141"/>
    </source>
</evidence>
<comment type="subcellular location">
    <subcellularLocation>
        <location evidence="1">Membrane</location>
        <topology evidence="1">Multi-pass membrane protein</topology>
    </subcellularLocation>
</comment>
<keyword evidence="3 5" id="KW-1133">Transmembrane helix</keyword>
<dbReference type="Proteomes" id="UP000291226">
    <property type="component" value="Unassembled WGS sequence"/>
</dbReference>
<evidence type="ECO:0000313" key="6">
    <source>
        <dbReference type="EMBL" id="TCE85560.1"/>
    </source>
</evidence>
<dbReference type="EMBL" id="SHSD01000033">
    <property type="protein sequence ID" value="TCF09623.1"/>
    <property type="molecule type" value="Genomic_DNA"/>
</dbReference>
<dbReference type="Proteomes" id="UP000291814">
    <property type="component" value="Unassembled WGS sequence"/>
</dbReference>
<evidence type="ECO:0000256" key="3">
    <source>
        <dbReference type="ARBA" id="ARBA00022989"/>
    </source>
</evidence>